<protein>
    <submittedName>
        <fullName evidence="2">Uncharacterized protein</fullName>
    </submittedName>
</protein>
<proteinExistence type="predicted"/>
<comment type="caution">
    <text evidence="2">The sequence shown here is derived from an EMBL/GenBank/DDBJ whole genome shotgun (WGS) entry which is preliminary data.</text>
</comment>
<feature type="transmembrane region" description="Helical" evidence="1">
    <location>
        <begin position="20"/>
        <end position="38"/>
    </location>
</feature>
<dbReference type="AlphaFoldDB" id="A0AAD5UWB6"/>
<keyword evidence="3" id="KW-1185">Reference proteome</keyword>
<keyword evidence="1" id="KW-0472">Membrane</keyword>
<evidence type="ECO:0000313" key="2">
    <source>
        <dbReference type="EMBL" id="KAJ3479480.1"/>
    </source>
</evidence>
<keyword evidence="1" id="KW-0812">Transmembrane</keyword>
<organism evidence="2 3">
    <name type="scientific">Meripilus lineatus</name>
    <dbReference type="NCBI Taxonomy" id="2056292"/>
    <lineage>
        <taxon>Eukaryota</taxon>
        <taxon>Fungi</taxon>
        <taxon>Dikarya</taxon>
        <taxon>Basidiomycota</taxon>
        <taxon>Agaricomycotina</taxon>
        <taxon>Agaricomycetes</taxon>
        <taxon>Polyporales</taxon>
        <taxon>Meripilaceae</taxon>
        <taxon>Meripilus</taxon>
    </lineage>
</organism>
<sequence>MVDWSSPEEIARDAVAANKVTLVFLGVYGWEFLISLDFEWSFIRRQKILNWPMVRSFKLFDSDSPRSDDSTYRFLTSLLVTSDLAPWLQGEAGSHCWWDLRLRFKPLLGNTHDGALAHEIMACHISAPYERGALGRDTASLLANILAAVVSSLELNALMDIMFAHPASIVAVIAATRCVRRLSNFSATSPSIFVTVDNQARSNVVFRQYTLESSLTFRDEAPFHTCS</sequence>
<keyword evidence="1" id="KW-1133">Transmembrane helix</keyword>
<evidence type="ECO:0000256" key="1">
    <source>
        <dbReference type="SAM" id="Phobius"/>
    </source>
</evidence>
<reference evidence="2" key="1">
    <citation type="submission" date="2022-07" db="EMBL/GenBank/DDBJ databases">
        <title>Genome Sequence of Physisporinus lineatus.</title>
        <authorList>
            <person name="Buettner E."/>
        </authorList>
    </citation>
    <scope>NUCLEOTIDE SEQUENCE</scope>
    <source>
        <strain evidence="2">VT162</strain>
    </source>
</reference>
<gene>
    <name evidence="2" type="ORF">NLI96_g9034</name>
</gene>
<dbReference type="Proteomes" id="UP001212997">
    <property type="component" value="Unassembled WGS sequence"/>
</dbReference>
<evidence type="ECO:0000313" key="3">
    <source>
        <dbReference type="Proteomes" id="UP001212997"/>
    </source>
</evidence>
<accession>A0AAD5UWB6</accession>
<name>A0AAD5UWB6_9APHY</name>
<dbReference type="EMBL" id="JANAWD010000436">
    <property type="protein sequence ID" value="KAJ3479480.1"/>
    <property type="molecule type" value="Genomic_DNA"/>
</dbReference>